<dbReference type="WBParaSite" id="HNAJ_0000001601-mRNA-1">
    <property type="protein sequence ID" value="HNAJ_0000001601-mRNA-1"/>
    <property type="gene ID" value="HNAJ_0000001601"/>
</dbReference>
<name>A0A0R3SZT8_RODNA</name>
<reference evidence="3" key="1">
    <citation type="submission" date="2017-02" db="UniProtKB">
        <authorList>
            <consortium name="WormBaseParasite"/>
        </authorList>
    </citation>
    <scope>IDENTIFICATION</scope>
</reference>
<proteinExistence type="predicted"/>
<reference evidence="1 2" key="2">
    <citation type="submission" date="2018-11" db="EMBL/GenBank/DDBJ databases">
        <authorList>
            <consortium name="Pathogen Informatics"/>
        </authorList>
    </citation>
    <scope>NUCLEOTIDE SEQUENCE [LARGE SCALE GENOMIC DNA]</scope>
</reference>
<evidence type="ECO:0000313" key="2">
    <source>
        <dbReference type="Proteomes" id="UP000278807"/>
    </source>
</evidence>
<dbReference type="EMBL" id="UZAE01000002">
    <property type="protein sequence ID" value="VDN95876.1"/>
    <property type="molecule type" value="Genomic_DNA"/>
</dbReference>
<evidence type="ECO:0000313" key="1">
    <source>
        <dbReference type="EMBL" id="VDN95876.1"/>
    </source>
</evidence>
<accession>A0A0R3SZT8</accession>
<dbReference type="AlphaFoldDB" id="A0A0R3SZT8"/>
<organism evidence="3">
    <name type="scientific">Rodentolepis nana</name>
    <name type="common">Dwarf tapeworm</name>
    <name type="synonym">Hymenolepis nana</name>
    <dbReference type="NCBI Taxonomy" id="102285"/>
    <lineage>
        <taxon>Eukaryota</taxon>
        <taxon>Metazoa</taxon>
        <taxon>Spiralia</taxon>
        <taxon>Lophotrochozoa</taxon>
        <taxon>Platyhelminthes</taxon>
        <taxon>Cestoda</taxon>
        <taxon>Eucestoda</taxon>
        <taxon>Cyclophyllidea</taxon>
        <taxon>Hymenolepididae</taxon>
        <taxon>Rodentolepis</taxon>
    </lineage>
</organism>
<evidence type="ECO:0000313" key="3">
    <source>
        <dbReference type="WBParaSite" id="HNAJ_0000001601-mRNA-1"/>
    </source>
</evidence>
<protein>
    <submittedName>
        <fullName evidence="1 3">Uncharacterized protein</fullName>
    </submittedName>
</protein>
<dbReference type="Proteomes" id="UP000278807">
    <property type="component" value="Unassembled WGS sequence"/>
</dbReference>
<keyword evidence="2" id="KW-1185">Reference proteome</keyword>
<gene>
    <name evidence="1" type="ORF">HNAJ_LOCUS17</name>
</gene>
<sequence>MRPKREVPCTISKRIAPRAQTSVFNRIFDSCPGTTSGACPLSTLISCSGLI</sequence>